<feature type="compositionally biased region" description="Basic and acidic residues" evidence="1">
    <location>
        <begin position="54"/>
        <end position="66"/>
    </location>
</feature>
<sequence>MSRFNILMLLLAVAVPYPQEAADPSAAVPGADGLTADLRHHHGHNSGGYMGPDTTKDTVDTTRDIDTTTTKIGEF</sequence>
<accession>E9H3J9</accession>
<reference evidence="3 4" key="1">
    <citation type="journal article" date="2011" name="Science">
        <title>The ecoresponsive genome of Daphnia pulex.</title>
        <authorList>
            <person name="Colbourne J.K."/>
            <person name="Pfrender M.E."/>
            <person name="Gilbert D."/>
            <person name="Thomas W.K."/>
            <person name="Tucker A."/>
            <person name="Oakley T.H."/>
            <person name="Tokishita S."/>
            <person name="Aerts A."/>
            <person name="Arnold G.J."/>
            <person name="Basu M.K."/>
            <person name="Bauer D.J."/>
            <person name="Caceres C.E."/>
            <person name="Carmel L."/>
            <person name="Casola C."/>
            <person name="Choi J.H."/>
            <person name="Detter J.C."/>
            <person name="Dong Q."/>
            <person name="Dusheyko S."/>
            <person name="Eads B.D."/>
            <person name="Frohlich T."/>
            <person name="Geiler-Samerotte K.A."/>
            <person name="Gerlach D."/>
            <person name="Hatcher P."/>
            <person name="Jogdeo S."/>
            <person name="Krijgsveld J."/>
            <person name="Kriventseva E.V."/>
            <person name="Kultz D."/>
            <person name="Laforsch C."/>
            <person name="Lindquist E."/>
            <person name="Lopez J."/>
            <person name="Manak J.R."/>
            <person name="Muller J."/>
            <person name="Pangilinan J."/>
            <person name="Patwardhan R.P."/>
            <person name="Pitluck S."/>
            <person name="Pritham E.J."/>
            <person name="Rechtsteiner A."/>
            <person name="Rho M."/>
            <person name="Rogozin I.B."/>
            <person name="Sakarya O."/>
            <person name="Salamov A."/>
            <person name="Schaack S."/>
            <person name="Shapiro H."/>
            <person name="Shiga Y."/>
            <person name="Skalitzky C."/>
            <person name="Smith Z."/>
            <person name="Souvorov A."/>
            <person name="Sung W."/>
            <person name="Tang Z."/>
            <person name="Tsuchiya D."/>
            <person name="Tu H."/>
            <person name="Vos H."/>
            <person name="Wang M."/>
            <person name="Wolf Y.I."/>
            <person name="Yamagata H."/>
            <person name="Yamada T."/>
            <person name="Ye Y."/>
            <person name="Shaw J.R."/>
            <person name="Andrews J."/>
            <person name="Crease T.J."/>
            <person name="Tang H."/>
            <person name="Lucas S.M."/>
            <person name="Robertson H.M."/>
            <person name="Bork P."/>
            <person name="Koonin E.V."/>
            <person name="Zdobnov E.M."/>
            <person name="Grigoriev I.V."/>
            <person name="Lynch M."/>
            <person name="Boore J.L."/>
        </authorList>
    </citation>
    <scope>NUCLEOTIDE SEQUENCE [LARGE SCALE GENOMIC DNA]</scope>
</reference>
<feature type="signal peptide" evidence="2">
    <location>
        <begin position="1"/>
        <end position="21"/>
    </location>
</feature>
<keyword evidence="4" id="KW-1185">Reference proteome</keyword>
<dbReference type="AlphaFoldDB" id="E9H3J9"/>
<proteinExistence type="predicted"/>
<protein>
    <recommendedName>
        <fullName evidence="5">Secreted protein</fullName>
    </recommendedName>
</protein>
<evidence type="ECO:0000313" key="4">
    <source>
        <dbReference type="Proteomes" id="UP000000305"/>
    </source>
</evidence>
<feature type="chain" id="PRO_5003237964" description="Secreted protein" evidence="2">
    <location>
        <begin position="22"/>
        <end position="75"/>
    </location>
</feature>
<dbReference type="EMBL" id="GL732589">
    <property type="protein sequence ID" value="EFX73688.1"/>
    <property type="molecule type" value="Genomic_DNA"/>
</dbReference>
<organism evidence="3 4">
    <name type="scientific">Daphnia pulex</name>
    <name type="common">Water flea</name>
    <dbReference type="NCBI Taxonomy" id="6669"/>
    <lineage>
        <taxon>Eukaryota</taxon>
        <taxon>Metazoa</taxon>
        <taxon>Ecdysozoa</taxon>
        <taxon>Arthropoda</taxon>
        <taxon>Crustacea</taxon>
        <taxon>Branchiopoda</taxon>
        <taxon>Diplostraca</taxon>
        <taxon>Cladocera</taxon>
        <taxon>Anomopoda</taxon>
        <taxon>Daphniidae</taxon>
        <taxon>Daphnia</taxon>
    </lineage>
</organism>
<gene>
    <name evidence="3" type="ORF">DAPPUDRAFT_325049</name>
</gene>
<name>E9H3J9_DAPPU</name>
<evidence type="ECO:0008006" key="5">
    <source>
        <dbReference type="Google" id="ProtNLM"/>
    </source>
</evidence>
<keyword evidence="2" id="KW-0732">Signal</keyword>
<evidence type="ECO:0000256" key="1">
    <source>
        <dbReference type="SAM" id="MobiDB-lite"/>
    </source>
</evidence>
<dbReference type="Proteomes" id="UP000000305">
    <property type="component" value="Unassembled WGS sequence"/>
</dbReference>
<dbReference type="HOGENOM" id="CLU_2673626_0_0_1"/>
<evidence type="ECO:0000313" key="3">
    <source>
        <dbReference type="EMBL" id="EFX73688.1"/>
    </source>
</evidence>
<feature type="region of interest" description="Disordered" evidence="1">
    <location>
        <begin position="22"/>
        <end position="75"/>
    </location>
</feature>
<dbReference type="KEGG" id="dpx:DAPPUDRAFT_325049"/>
<evidence type="ECO:0000256" key="2">
    <source>
        <dbReference type="SAM" id="SignalP"/>
    </source>
</evidence>
<dbReference type="InParanoid" id="E9H3J9"/>